<keyword evidence="4 5" id="KW-0862">Zinc</keyword>
<gene>
    <name evidence="8" type="primary">mmuM</name>
    <name evidence="8" type="ORF">BFL34_02017</name>
</gene>
<evidence type="ECO:0000313" key="9">
    <source>
        <dbReference type="Proteomes" id="UP000194837"/>
    </source>
</evidence>
<protein>
    <submittedName>
        <fullName evidence="8">Homocysteine S-methyltransferase</fullName>
    </submittedName>
</protein>
<dbReference type="GO" id="GO:0008898">
    <property type="term" value="F:S-adenosylmethionine-homocysteine S-methyltransferase activity"/>
    <property type="evidence" value="ECO:0007669"/>
    <property type="project" value="TreeGrafter"/>
</dbReference>
<dbReference type="PROSITE" id="PS50970">
    <property type="entry name" value="HCY"/>
    <property type="match status" value="1"/>
</dbReference>
<dbReference type="AlphaFoldDB" id="A0A251Y6G7"/>
<evidence type="ECO:0000259" key="7">
    <source>
        <dbReference type="PROSITE" id="PS50970"/>
    </source>
</evidence>
<dbReference type="InterPro" id="IPR036589">
    <property type="entry name" value="HCY_dom_sf"/>
</dbReference>
<feature type="binding site" evidence="6">
    <location>
        <position position="305"/>
    </location>
    <ligand>
        <name>Zn(2+)</name>
        <dbReference type="ChEBI" id="CHEBI:29105"/>
    </ligand>
</feature>
<dbReference type="GO" id="GO:0009086">
    <property type="term" value="P:methionine biosynthetic process"/>
    <property type="evidence" value="ECO:0007669"/>
    <property type="project" value="InterPro"/>
</dbReference>
<dbReference type="Pfam" id="PF02574">
    <property type="entry name" value="S-methyl_trans"/>
    <property type="match status" value="1"/>
</dbReference>
<dbReference type="Proteomes" id="UP000194837">
    <property type="component" value="Unassembled WGS sequence"/>
</dbReference>
<dbReference type="PANTHER" id="PTHR46015">
    <property type="entry name" value="ZGC:172121"/>
    <property type="match status" value="1"/>
</dbReference>
<sequence>MSPGVADRGSAAGLRQDVRMTRPLPLPDRPLVLDGGLGTLLEARGHDLSDPLWSARVLADEPDAVRAAHAEFFRAGADMAITASYQVGFAAFAARGLSAAETEELLRASVRLAAEARDEVAQEDAPGAARDRWVAASVGPYGATLGDGSEYAGSSGLTRAELRRWHAPRFGVLADSGADLLACETIPSLDEGRALVDLARGSGASAWLAFTVAGGRLRSGEPMAEGFRLAEGADEVVAVGINCAHPDEVPAAIAAARSVTDRPVVVYPNSGERWDAVARGWGGDPALPSVDAWIEAGASLVGGCCRVGPDEIRRMRDALG</sequence>
<evidence type="ECO:0000256" key="4">
    <source>
        <dbReference type="ARBA" id="ARBA00022833"/>
    </source>
</evidence>
<dbReference type="GO" id="GO:0008270">
    <property type="term" value="F:zinc ion binding"/>
    <property type="evidence" value="ECO:0007669"/>
    <property type="project" value="InterPro"/>
</dbReference>
<evidence type="ECO:0000256" key="3">
    <source>
        <dbReference type="ARBA" id="ARBA00022723"/>
    </source>
</evidence>
<dbReference type="Gene3D" id="3.20.20.330">
    <property type="entry name" value="Homocysteine-binding-like domain"/>
    <property type="match status" value="1"/>
</dbReference>
<reference evidence="8 9" key="1">
    <citation type="submission" date="2016-08" db="EMBL/GenBank/DDBJ databases">
        <title>Genome sequence of Clavibacter michiganensis spp strain CFBP7494.</title>
        <authorList>
            <person name="Thapa S.P."/>
            <person name="Coaker G."/>
            <person name="Jacques M.-A."/>
        </authorList>
    </citation>
    <scope>NUCLEOTIDE SEQUENCE [LARGE SCALE GENOMIC DNA]</scope>
    <source>
        <strain evidence="8">CFBP7494</strain>
    </source>
</reference>
<dbReference type="GO" id="GO:0032259">
    <property type="term" value="P:methylation"/>
    <property type="evidence" value="ECO:0007669"/>
    <property type="project" value="UniProtKB-KW"/>
</dbReference>
<comment type="caution">
    <text evidence="8">The sequence shown here is derived from an EMBL/GenBank/DDBJ whole genome shotgun (WGS) entry which is preliminary data.</text>
</comment>
<name>A0A251Y6G7_9MICO</name>
<evidence type="ECO:0000256" key="6">
    <source>
        <dbReference type="PROSITE-ProRule" id="PRU00333"/>
    </source>
</evidence>
<dbReference type="SUPFAM" id="SSF82282">
    <property type="entry name" value="Homocysteine S-methyltransferase"/>
    <property type="match status" value="1"/>
</dbReference>
<evidence type="ECO:0000256" key="2">
    <source>
        <dbReference type="ARBA" id="ARBA00022679"/>
    </source>
</evidence>
<dbReference type="PANTHER" id="PTHR46015:SF1">
    <property type="entry name" value="HOMOCYSTEINE S-METHYLTRANSFERASE-LIKE ISOFORM 1"/>
    <property type="match status" value="1"/>
</dbReference>
<dbReference type="InterPro" id="IPR003726">
    <property type="entry name" value="HCY_dom"/>
</dbReference>
<feature type="binding site" evidence="5 6">
    <location>
        <position position="243"/>
    </location>
    <ligand>
        <name>Zn(2+)</name>
        <dbReference type="ChEBI" id="CHEBI:29105"/>
    </ligand>
</feature>
<comment type="cofactor">
    <cofactor evidence="5">
        <name>Zn(2+)</name>
        <dbReference type="ChEBI" id="CHEBI:29105"/>
    </cofactor>
    <text evidence="5">Binds 1 zinc ion per subunit.</text>
</comment>
<dbReference type="InterPro" id="IPR051486">
    <property type="entry name" value="Hcy_S-methyltransferase"/>
</dbReference>
<dbReference type="EMBL" id="MDJW01000009">
    <property type="protein sequence ID" value="OUE19874.1"/>
    <property type="molecule type" value="Genomic_DNA"/>
</dbReference>
<keyword evidence="1 6" id="KW-0489">Methyltransferase</keyword>
<evidence type="ECO:0000256" key="1">
    <source>
        <dbReference type="ARBA" id="ARBA00022603"/>
    </source>
</evidence>
<feature type="domain" description="Hcy-binding" evidence="7">
    <location>
        <begin position="19"/>
        <end position="319"/>
    </location>
</feature>
<keyword evidence="2 6" id="KW-0808">Transferase</keyword>
<proteinExistence type="predicted"/>
<accession>A0A251Y6G7</accession>
<organism evidence="8 9">
    <name type="scientific">Clavibacter michiganensis</name>
    <dbReference type="NCBI Taxonomy" id="28447"/>
    <lineage>
        <taxon>Bacteria</taxon>
        <taxon>Bacillati</taxon>
        <taxon>Actinomycetota</taxon>
        <taxon>Actinomycetes</taxon>
        <taxon>Micrococcales</taxon>
        <taxon>Microbacteriaceae</taxon>
        <taxon>Clavibacter</taxon>
    </lineage>
</organism>
<dbReference type="NCBIfam" id="NF007020">
    <property type="entry name" value="PRK09485.1"/>
    <property type="match status" value="1"/>
</dbReference>
<evidence type="ECO:0000256" key="5">
    <source>
        <dbReference type="PIRSR" id="PIRSR037505-2"/>
    </source>
</evidence>
<keyword evidence="3 5" id="KW-0479">Metal-binding</keyword>
<evidence type="ECO:0000313" key="8">
    <source>
        <dbReference type="EMBL" id="OUE19874.1"/>
    </source>
</evidence>
<dbReference type="GO" id="GO:0033528">
    <property type="term" value="P:S-methylmethionine cycle"/>
    <property type="evidence" value="ECO:0007669"/>
    <property type="project" value="TreeGrafter"/>
</dbReference>
<feature type="binding site" evidence="6">
    <location>
        <position position="304"/>
    </location>
    <ligand>
        <name>Zn(2+)</name>
        <dbReference type="ChEBI" id="CHEBI:29105"/>
    </ligand>
</feature>